<evidence type="ECO:0000313" key="9">
    <source>
        <dbReference type="EMBL" id="KZB64104.1"/>
    </source>
</evidence>
<evidence type="ECO:0000256" key="1">
    <source>
        <dbReference type="ARBA" id="ARBA00023224"/>
    </source>
</evidence>
<proteinExistence type="inferred from homology"/>
<evidence type="ECO:0000259" key="8">
    <source>
        <dbReference type="PROSITE" id="PS50885"/>
    </source>
</evidence>
<dbReference type="Proteomes" id="UP000076335">
    <property type="component" value="Unassembled WGS sequence"/>
</dbReference>
<dbReference type="PANTHER" id="PTHR32089">
    <property type="entry name" value="METHYL-ACCEPTING CHEMOTAXIS PROTEIN MCPB"/>
    <property type="match status" value="1"/>
</dbReference>
<dbReference type="RefSeq" id="WP_062952082.1">
    <property type="nucleotide sequence ID" value="NZ_LPVY01000013.1"/>
</dbReference>
<dbReference type="Pfam" id="PF00015">
    <property type="entry name" value="MCPsignal"/>
    <property type="match status" value="1"/>
</dbReference>
<evidence type="ECO:0000313" key="10">
    <source>
        <dbReference type="Proteomes" id="UP000076335"/>
    </source>
</evidence>
<keyword evidence="6" id="KW-0472">Membrane</keyword>
<dbReference type="Gene3D" id="1.10.287.950">
    <property type="entry name" value="Methyl-accepting chemotaxis protein"/>
    <property type="match status" value="1"/>
</dbReference>
<reference evidence="9 10" key="1">
    <citation type="submission" date="2015-12" db="EMBL/GenBank/DDBJ databases">
        <title>Genome sequence of Thalassospira lucentensis MCCC 1A02072.</title>
        <authorList>
            <person name="Lu L."/>
            <person name="Lai Q."/>
            <person name="Shao Z."/>
            <person name="Qian P."/>
        </authorList>
    </citation>
    <scope>NUCLEOTIDE SEQUENCE [LARGE SCALE GENOMIC DNA]</scope>
    <source>
        <strain evidence="9 10">MCCC 1A02072</strain>
    </source>
</reference>
<dbReference type="CDD" id="cd06225">
    <property type="entry name" value="HAMP"/>
    <property type="match status" value="1"/>
</dbReference>
<evidence type="ECO:0000256" key="6">
    <source>
        <dbReference type="SAM" id="Phobius"/>
    </source>
</evidence>
<dbReference type="SUPFAM" id="SSF58104">
    <property type="entry name" value="Methyl-accepting chemotaxis protein (MCP) signaling domain"/>
    <property type="match status" value="1"/>
</dbReference>
<dbReference type="InterPro" id="IPR003660">
    <property type="entry name" value="HAMP_dom"/>
</dbReference>
<dbReference type="Pfam" id="PF05227">
    <property type="entry name" value="CHASE3"/>
    <property type="match status" value="1"/>
</dbReference>
<dbReference type="GO" id="GO:0007165">
    <property type="term" value="P:signal transduction"/>
    <property type="evidence" value="ECO:0007669"/>
    <property type="project" value="UniProtKB-KW"/>
</dbReference>
<dbReference type="InterPro" id="IPR004089">
    <property type="entry name" value="MCPsignal_dom"/>
</dbReference>
<sequence>MNFFKNLSIPAKLTTCFAVMIVVILMVAGAGMFATFQVKSANEQRDYLADFERDYRNLDRAYLMARQELVYFLTTGDRIGLESYEKSLTEIDARTDVLKTYATINPTIAGLIEEMDSAIDRWEEIASQQAKLMRHYLTVNHARAIEASGEPRELSDSVSRIALELANNIDQMSLEVENRVERAMMLFQTTLGIGVALLIAMAALFGGTLSRMIATPIRKMTDAMGSLASGNLDIEILDMKRADEVGAMAKSLEVFRENARERARMAEQERIEAERQIERSKRMGTLTAGFDHKIQEVLSAVNVALDEVRSASETLSSHSVRANQDAKNVAEQAQESSSNIETVASATAQLSASIAEIASQIARVTEITQLAVEETERTNQRVALLDDAAQSVGEVVSLISDIADQTNMLALNATIESARAGDAGKGFAVVAGEVKNLAAQTVKATEQITAKITEMQGETGAAADAVRGFAETIHKIDELMSVVASAVEEQGAATEEISRSVEGAANGNVAISNAVKNVAEATTESGDLSHGQLDCVGRLAAANDELRSHVNGFLNDVRAV</sequence>
<dbReference type="InterPro" id="IPR007891">
    <property type="entry name" value="CHASE3"/>
</dbReference>
<evidence type="ECO:0000256" key="2">
    <source>
        <dbReference type="ARBA" id="ARBA00029447"/>
    </source>
</evidence>
<dbReference type="GO" id="GO:0004888">
    <property type="term" value="F:transmembrane signaling receptor activity"/>
    <property type="evidence" value="ECO:0007669"/>
    <property type="project" value="InterPro"/>
</dbReference>
<gene>
    <name evidence="9" type="ORF">AUP42_20175</name>
</gene>
<comment type="caution">
    <text evidence="9">The sequence shown here is derived from an EMBL/GenBank/DDBJ whole genome shotgun (WGS) entry which is preliminary data.</text>
</comment>
<feature type="transmembrane region" description="Helical" evidence="6">
    <location>
        <begin position="189"/>
        <end position="209"/>
    </location>
</feature>
<dbReference type="SMART" id="SM00304">
    <property type="entry name" value="HAMP"/>
    <property type="match status" value="1"/>
</dbReference>
<dbReference type="EMBL" id="LPVY01000013">
    <property type="protein sequence ID" value="KZB64104.1"/>
    <property type="molecule type" value="Genomic_DNA"/>
</dbReference>
<evidence type="ECO:0000256" key="3">
    <source>
        <dbReference type="PROSITE-ProRule" id="PRU00284"/>
    </source>
</evidence>
<dbReference type="AlphaFoldDB" id="A0A154L5B4"/>
<dbReference type="PROSITE" id="PS50111">
    <property type="entry name" value="CHEMOTAXIS_TRANSDUC_2"/>
    <property type="match status" value="1"/>
</dbReference>
<organism evidence="9 10">
    <name type="scientific">Thalassospira lucentensis</name>
    <dbReference type="NCBI Taxonomy" id="168935"/>
    <lineage>
        <taxon>Bacteria</taxon>
        <taxon>Pseudomonadati</taxon>
        <taxon>Pseudomonadota</taxon>
        <taxon>Alphaproteobacteria</taxon>
        <taxon>Rhodospirillales</taxon>
        <taxon>Thalassospiraceae</taxon>
        <taxon>Thalassospira</taxon>
    </lineage>
</organism>
<keyword evidence="1 3" id="KW-0807">Transducer</keyword>
<evidence type="ECO:0000259" key="7">
    <source>
        <dbReference type="PROSITE" id="PS50111"/>
    </source>
</evidence>
<dbReference type="PANTHER" id="PTHR32089:SF112">
    <property type="entry name" value="LYSOZYME-LIKE PROTEIN-RELATED"/>
    <property type="match status" value="1"/>
</dbReference>
<evidence type="ECO:0000256" key="4">
    <source>
        <dbReference type="SAM" id="Coils"/>
    </source>
</evidence>
<dbReference type="Gene3D" id="6.10.340.10">
    <property type="match status" value="1"/>
</dbReference>
<feature type="domain" description="Methyl-accepting transducer" evidence="7">
    <location>
        <begin position="311"/>
        <end position="529"/>
    </location>
</feature>
<keyword evidence="6" id="KW-1133">Transmembrane helix</keyword>
<feature type="transmembrane region" description="Helical" evidence="6">
    <location>
        <begin position="12"/>
        <end position="36"/>
    </location>
</feature>
<evidence type="ECO:0000256" key="5">
    <source>
        <dbReference type="SAM" id="MobiDB-lite"/>
    </source>
</evidence>
<feature type="coiled-coil region" evidence="4">
    <location>
        <begin position="249"/>
        <end position="283"/>
    </location>
</feature>
<dbReference type="Pfam" id="PF00672">
    <property type="entry name" value="HAMP"/>
    <property type="match status" value="1"/>
</dbReference>
<keyword evidence="4" id="KW-0175">Coiled coil</keyword>
<name>A0A154L5B4_9PROT</name>
<dbReference type="PROSITE" id="PS50885">
    <property type="entry name" value="HAMP"/>
    <property type="match status" value="1"/>
</dbReference>
<dbReference type="GO" id="GO:0016020">
    <property type="term" value="C:membrane"/>
    <property type="evidence" value="ECO:0007669"/>
    <property type="project" value="InterPro"/>
</dbReference>
<dbReference type="InterPro" id="IPR004090">
    <property type="entry name" value="Chemotax_Me-accpt_rcpt"/>
</dbReference>
<comment type="similarity">
    <text evidence="2">Belongs to the methyl-accepting chemotaxis (MCP) protein family.</text>
</comment>
<keyword evidence="6" id="KW-0812">Transmembrane</keyword>
<dbReference type="GO" id="GO:0006935">
    <property type="term" value="P:chemotaxis"/>
    <property type="evidence" value="ECO:0007669"/>
    <property type="project" value="InterPro"/>
</dbReference>
<feature type="region of interest" description="Disordered" evidence="5">
    <location>
        <begin position="314"/>
        <end position="338"/>
    </location>
</feature>
<protein>
    <submittedName>
        <fullName evidence="9">Chemotaxis protein</fullName>
    </submittedName>
</protein>
<accession>A0A154L5B4</accession>
<dbReference type="OrthoDB" id="8482111at2"/>
<dbReference type="SMART" id="SM00283">
    <property type="entry name" value="MA"/>
    <property type="match status" value="1"/>
</dbReference>
<feature type="domain" description="HAMP" evidence="8">
    <location>
        <begin position="211"/>
        <end position="264"/>
    </location>
</feature>
<dbReference type="PRINTS" id="PR00260">
    <property type="entry name" value="CHEMTRNSDUCR"/>
</dbReference>